<reference evidence="2" key="2">
    <citation type="submission" date="2021-01" db="UniProtKB">
        <authorList>
            <consortium name="EnsemblPlants"/>
        </authorList>
    </citation>
    <scope>IDENTIFICATION</scope>
</reference>
<dbReference type="EnsemblPlants" id="QL09p042982:mrna">
    <property type="protein sequence ID" value="QL09p042982:mrna"/>
    <property type="gene ID" value="QL09p042982"/>
</dbReference>
<dbReference type="Gramene" id="QL09p042982:mrna">
    <property type="protein sequence ID" value="QL09p042982:mrna"/>
    <property type="gene ID" value="QL09p042982"/>
</dbReference>
<dbReference type="AlphaFoldDB" id="A0A7N2RAZ7"/>
<keyword evidence="1" id="KW-0472">Membrane</keyword>
<sequence length="79" mass="8756">MEVIKGAFRIIKRQGCIVNEFIGMSHGLVLVMLGTYKYLSGIMRNKQLDMLLLLLKSGSAGRSTFQANRMTKHVLGVNG</sequence>
<keyword evidence="3" id="KW-1185">Reference proteome</keyword>
<dbReference type="InParanoid" id="A0A7N2RAZ7"/>
<reference evidence="2 3" key="1">
    <citation type="journal article" date="2016" name="G3 (Bethesda)">
        <title>First Draft Assembly and Annotation of the Genome of a California Endemic Oak Quercus lobata Nee (Fagaceae).</title>
        <authorList>
            <person name="Sork V.L."/>
            <person name="Fitz-Gibbon S.T."/>
            <person name="Puiu D."/>
            <person name="Crepeau M."/>
            <person name="Gugger P.F."/>
            <person name="Sherman R."/>
            <person name="Stevens K."/>
            <person name="Langley C.H."/>
            <person name="Pellegrini M."/>
            <person name="Salzberg S.L."/>
        </authorList>
    </citation>
    <scope>NUCLEOTIDE SEQUENCE [LARGE SCALE GENOMIC DNA]</scope>
    <source>
        <strain evidence="2 3">cv. SW786</strain>
    </source>
</reference>
<evidence type="ECO:0000256" key="1">
    <source>
        <dbReference type="SAM" id="Phobius"/>
    </source>
</evidence>
<organism evidence="2 3">
    <name type="scientific">Quercus lobata</name>
    <name type="common">Valley oak</name>
    <dbReference type="NCBI Taxonomy" id="97700"/>
    <lineage>
        <taxon>Eukaryota</taxon>
        <taxon>Viridiplantae</taxon>
        <taxon>Streptophyta</taxon>
        <taxon>Embryophyta</taxon>
        <taxon>Tracheophyta</taxon>
        <taxon>Spermatophyta</taxon>
        <taxon>Magnoliopsida</taxon>
        <taxon>eudicotyledons</taxon>
        <taxon>Gunneridae</taxon>
        <taxon>Pentapetalae</taxon>
        <taxon>rosids</taxon>
        <taxon>fabids</taxon>
        <taxon>Fagales</taxon>
        <taxon>Fagaceae</taxon>
        <taxon>Quercus</taxon>
    </lineage>
</organism>
<dbReference type="Proteomes" id="UP000594261">
    <property type="component" value="Chromosome 9"/>
</dbReference>
<proteinExistence type="predicted"/>
<protein>
    <submittedName>
        <fullName evidence="2">Uncharacterized protein</fullName>
    </submittedName>
</protein>
<feature type="transmembrane region" description="Helical" evidence="1">
    <location>
        <begin position="21"/>
        <end position="39"/>
    </location>
</feature>
<name>A0A7N2RAZ7_QUELO</name>
<accession>A0A7N2RAZ7</accession>
<evidence type="ECO:0000313" key="2">
    <source>
        <dbReference type="EnsemblPlants" id="QL09p042982:mrna"/>
    </source>
</evidence>
<dbReference type="EMBL" id="LRBV02000009">
    <property type="status" value="NOT_ANNOTATED_CDS"/>
    <property type="molecule type" value="Genomic_DNA"/>
</dbReference>
<evidence type="ECO:0000313" key="3">
    <source>
        <dbReference type="Proteomes" id="UP000594261"/>
    </source>
</evidence>
<keyword evidence="1" id="KW-1133">Transmembrane helix</keyword>
<keyword evidence="1" id="KW-0812">Transmembrane</keyword>